<evidence type="ECO:0008006" key="6">
    <source>
        <dbReference type="Google" id="ProtNLM"/>
    </source>
</evidence>
<evidence type="ECO:0000256" key="2">
    <source>
        <dbReference type="SAM" id="MobiDB-lite"/>
    </source>
</evidence>
<dbReference type="Proteomes" id="UP000054558">
    <property type="component" value="Unassembled WGS sequence"/>
</dbReference>
<protein>
    <recommendedName>
        <fullName evidence="6">Transmembrane protein</fullName>
    </recommendedName>
</protein>
<keyword evidence="1" id="KW-0175">Coiled coil</keyword>
<feature type="transmembrane region" description="Helical" evidence="3">
    <location>
        <begin position="617"/>
        <end position="644"/>
    </location>
</feature>
<keyword evidence="5" id="KW-1185">Reference proteome</keyword>
<feature type="region of interest" description="Disordered" evidence="2">
    <location>
        <begin position="1"/>
        <end position="20"/>
    </location>
</feature>
<feature type="coiled-coil region" evidence="1">
    <location>
        <begin position="31"/>
        <end position="120"/>
    </location>
</feature>
<feature type="coiled-coil region" evidence="1">
    <location>
        <begin position="223"/>
        <end position="310"/>
    </location>
</feature>
<keyword evidence="3" id="KW-0472">Membrane</keyword>
<feature type="compositionally biased region" description="Basic and acidic residues" evidence="2">
    <location>
        <begin position="350"/>
        <end position="362"/>
    </location>
</feature>
<dbReference type="EMBL" id="DF237457">
    <property type="protein sequence ID" value="GAQ89293.1"/>
    <property type="molecule type" value="Genomic_DNA"/>
</dbReference>
<proteinExistence type="predicted"/>
<reference evidence="4 5" key="1">
    <citation type="journal article" date="2014" name="Nat. Commun.">
        <title>Klebsormidium flaccidum genome reveals primary factors for plant terrestrial adaptation.</title>
        <authorList>
            <person name="Hori K."/>
            <person name="Maruyama F."/>
            <person name="Fujisawa T."/>
            <person name="Togashi T."/>
            <person name="Yamamoto N."/>
            <person name="Seo M."/>
            <person name="Sato S."/>
            <person name="Yamada T."/>
            <person name="Mori H."/>
            <person name="Tajima N."/>
            <person name="Moriyama T."/>
            <person name="Ikeuchi M."/>
            <person name="Watanabe M."/>
            <person name="Wada H."/>
            <person name="Kobayashi K."/>
            <person name="Saito M."/>
            <person name="Masuda T."/>
            <person name="Sasaki-Sekimoto Y."/>
            <person name="Mashiguchi K."/>
            <person name="Awai K."/>
            <person name="Shimojima M."/>
            <person name="Masuda S."/>
            <person name="Iwai M."/>
            <person name="Nobusawa T."/>
            <person name="Narise T."/>
            <person name="Kondo S."/>
            <person name="Saito H."/>
            <person name="Sato R."/>
            <person name="Murakawa M."/>
            <person name="Ihara Y."/>
            <person name="Oshima-Yamada Y."/>
            <person name="Ohtaka K."/>
            <person name="Satoh M."/>
            <person name="Sonobe K."/>
            <person name="Ishii M."/>
            <person name="Ohtani R."/>
            <person name="Kanamori-Sato M."/>
            <person name="Honoki R."/>
            <person name="Miyazaki D."/>
            <person name="Mochizuki H."/>
            <person name="Umetsu J."/>
            <person name="Higashi K."/>
            <person name="Shibata D."/>
            <person name="Kamiya Y."/>
            <person name="Sato N."/>
            <person name="Nakamura Y."/>
            <person name="Tabata S."/>
            <person name="Ida S."/>
            <person name="Kurokawa K."/>
            <person name="Ohta H."/>
        </authorList>
    </citation>
    <scope>NUCLEOTIDE SEQUENCE [LARGE SCALE GENOMIC DNA]</scope>
    <source>
        <strain evidence="4 5">NIES-2285</strain>
    </source>
</reference>
<feature type="compositionally biased region" description="Basic and acidic residues" evidence="2">
    <location>
        <begin position="482"/>
        <end position="494"/>
    </location>
</feature>
<keyword evidence="3" id="KW-1133">Transmembrane helix</keyword>
<evidence type="ECO:0000256" key="1">
    <source>
        <dbReference type="SAM" id="Coils"/>
    </source>
</evidence>
<dbReference type="AlphaFoldDB" id="A0A1Y1IF98"/>
<accession>A0A1Y1IF98</accession>
<keyword evidence="3" id="KW-0812">Transmembrane</keyword>
<evidence type="ECO:0000313" key="5">
    <source>
        <dbReference type="Proteomes" id="UP000054558"/>
    </source>
</evidence>
<feature type="region of interest" description="Disordered" evidence="2">
    <location>
        <begin position="458"/>
        <end position="494"/>
    </location>
</feature>
<gene>
    <name evidence="4" type="ORF">KFL_005080020</name>
</gene>
<sequence length="646" mass="71843">MTMSALSNGSHTSRGSSLSYGSLGSVGRWKLDEQKRRLREAKRRASGCVQEIKVLKEECSGLSAKINDDEIKQQGLQEQKEQLQTSPAGGSQLAEIEEKLREIRKQIKADKMELDKATKLLDERLEDQRLLYEQLLTDEKAIQKAENEETSSTDAALQRELKHLSEEMLRLQGLCQEMQELQTQCSTVKEQEEESALVLRPQDENVVSGLSSKRELHGSSGKNAVIRQERDQLERELAAAKAVADSIRREAEEKAASRQQQLTALTEELEHLKAANAELSQEVPLLSAQNQQLKDEQEAQARRTEELQMTIDYMQEWQAVLKQKVARSTGKSFGGVNDQGSAERGGASAERNRGGLAKRLDFEDGMLSPDSVAQNRTPDSEMRGRDACARIFVQGLERAMVGTPLTVPVQEEEGDLLQLVRDVERDMGGERIRELESLVSKLTSEAEELRKGSLEDALAAGEQGEEEPFEKEANLVQQLAEEQAKREAAERRSEELARQLMDQALFGNAQDTNGILEDAGRRQGVAVQGSEESDVPGGLLSDASHSVNLDEMVANLSQKLSQTEAAREEAEETVFELVKDLATLRGQYEASRRDKRIASSLQREYEALTRRLTWRSVLVAAQVALFLYFAFAVAGELGLCGFLSPT</sequence>
<evidence type="ECO:0000256" key="3">
    <source>
        <dbReference type="SAM" id="Phobius"/>
    </source>
</evidence>
<feature type="region of interest" description="Disordered" evidence="2">
    <location>
        <begin position="331"/>
        <end position="383"/>
    </location>
</feature>
<name>A0A1Y1IF98_KLENI</name>
<feature type="coiled-coil region" evidence="1">
    <location>
        <begin position="147"/>
        <end position="191"/>
    </location>
</feature>
<feature type="coiled-coil region" evidence="1">
    <location>
        <begin position="553"/>
        <end position="587"/>
    </location>
</feature>
<organism evidence="4 5">
    <name type="scientific">Klebsormidium nitens</name>
    <name type="common">Green alga</name>
    <name type="synonym">Ulothrix nitens</name>
    <dbReference type="NCBI Taxonomy" id="105231"/>
    <lineage>
        <taxon>Eukaryota</taxon>
        <taxon>Viridiplantae</taxon>
        <taxon>Streptophyta</taxon>
        <taxon>Klebsormidiophyceae</taxon>
        <taxon>Klebsormidiales</taxon>
        <taxon>Klebsormidiaceae</taxon>
        <taxon>Klebsormidium</taxon>
    </lineage>
</organism>
<evidence type="ECO:0000313" key="4">
    <source>
        <dbReference type="EMBL" id="GAQ89293.1"/>
    </source>
</evidence>